<keyword evidence="9" id="KW-1185">Reference proteome</keyword>
<comment type="catalytic activity">
    <reaction evidence="7">
        <text>a monoacylglycerol + H2O = glycerol + a fatty acid + H(+)</text>
        <dbReference type="Rhea" id="RHEA:15245"/>
        <dbReference type="ChEBI" id="CHEBI:15377"/>
        <dbReference type="ChEBI" id="CHEBI:15378"/>
        <dbReference type="ChEBI" id="CHEBI:17408"/>
        <dbReference type="ChEBI" id="CHEBI:17754"/>
        <dbReference type="ChEBI" id="CHEBI:28868"/>
    </reaction>
</comment>
<evidence type="ECO:0000256" key="1">
    <source>
        <dbReference type="ARBA" id="ARBA00011079"/>
    </source>
</evidence>
<dbReference type="PANTHER" id="PTHR11010:SF117">
    <property type="entry name" value="SERINE PROTEASE 16"/>
    <property type="match status" value="1"/>
</dbReference>
<evidence type="ECO:0000256" key="7">
    <source>
        <dbReference type="ARBA" id="ARBA00048461"/>
    </source>
</evidence>
<evidence type="ECO:0000313" key="9">
    <source>
        <dbReference type="Proteomes" id="UP000269793"/>
    </source>
</evidence>
<keyword evidence="2" id="KW-0645">Protease</keyword>
<dbReference type="SUPFAM" id="SSF53474">
    <property type="entry name" value="alpha/beta-Hydrolases"/>
    <property type="match status" value="1"/>
</dbReference>
<accession>A0A3G2SAA2</accession>
<keyword evidence="3" id="KW-0732">Signal</keyword>
<dbReference type="InterPro" id="IPR008758">
    <property type="entry name" value="Peptidase_S28"/>
</dbReference>
<proteinExistence type="inferred from homology"/>
<dbReference type="OrthoDB" id="2130629at2759"/>
<sequence length="472" mass="52950">MLQPLDHYDNSTQATFEQRYFVFMDQYRAGAQKRRKLNGKDVVPVFVYDGGEDSISSFPHVLPYTIFPAIWNATGGIGIALEHRYYGQSKPRLSELGHSDHWGTDQLQWLTLRQSLADSARFLRQVQLEGVPRDAELRFIYYGSSYAGARAAFMRTLYPDLVFGAISSSGVVHAIDAFPQYSDAIVQGTPPTCIAAIDTAIRALDALLATDDGRLHALLYVANVSRKGSVRDVANAFASVLGLFQGQSWIVPKAMNPWHAFCARLTDPAQAEQLRRAFPDQIRTLADVPMELLMYAYALRSMDRSTGFTNIDGDMQCFREDHGTLTSSKAWTYQTCTEFGFFQVASSSGPRLMSLLLSHDYFTKPCREGFVQGEHTIPSAPNTTAVNAFGGLDLSMDRLAFLDFEYDPWLPVTVHGGAERRDTLQRPYKWVANCWHACDMMAYPQSLDSEPRRIQALHHDMLAFISAWLTST</sequence>
<dbReference type="Gene3D" id="3.40.50.1820">
    <property type="entry name" value="alpha/beta hydrolase"/>
    <property type="match status" value="2"/>
</dbReference>
<dbReference type="VEuPathDB" id="FungiDB:DNF11_2047"/>
<keyword evidence="5" id="KW-0325">Glycoprotein</keyword>
<dbReference type="GO" id="GO:0047372">
    <property type="term" value="F:monoacylglycerol lipase activity"/>
    <property type="evidence" value="ECO:0007669"/>
    <property type="project" value="RHEA"/>
</dbReference>
<dbReference type="InterPro" id="IPR029058">
    <property type="entry name" value="AB_hydrolase_fold"/>
</dbReference>
<organism evidence="8 9">
    <name type="scientific">Malassezia restricta (strain ATCC 96810 / NBRC 103918 / CBS 7877)</name>
    <name type="common">Seborrheic dermatitis infection agent</name>
    <dbReference type="NCBI Taxonomy" id="425264"/>
    <lineage>
        <taxon>Eukaryota</taxon>
        <taxon>Fungi</taxon>
        <taxon>Dikarya</taxon>
        <taxon>Basidiomycota</taxon>
        <taxon>Ustilaginomycotina</taxon>
        <taxon>Malasseziomycetes</taxon>
        <taxon>Malasseziales</taxon>
        <taxon>Malasseziaceae</taxon>
        <taxon>Malassezia</taxon>
    </lineage>
</organism>
<dbReference type="PANTHER" id="PTHR11010">
    <property type="entry name" value="PROTEASE S28 PRO-X CARBOXYPEPTIDASE-RELATED"/>
    <property type="match status" value="1"/>
</dbReference>
<evidence type="ECO:0000313" key="8">
    <source>
        <dbReference type="EMBL" id="AYO42997.1"/>
    </source>
</evidence>
<dbReference type="Pfam" id="PF05577">
    <property type="entry name" value="Peptidase_S28"/>
    <property type="match status" value="1"/>
</dbReference>
<dbReference type="Proteomes" id="UP000269793">
    <property type="component" value="Chromosome III"/>
</dbReference>
<comment type="catalytic activity">
    <reaction evidence="6">
        <text>a diacylglycerol + H2O = a monoacylglycerol + a fatty acid + H(+)</text>
        <dbReference type="Rhea" id="RHEA:32731"/>
        <dbReference type="ChEBI" id="CHEBI:15377"/>
        <dbReference type="ChEBI" id="CHEBI:15378"/>
        <dbReference type="ChEBI" id="CHEBI:17408"/>
        <dbReference type="ChEBI" id="CHEBI:18035"/>
        <dbReference type="ChEBI" id="CHEBI:28868"/>
    </reaction>
</comment>
<evidence type="ECO:0000256" key="3">
    <source>
        <dbReference type="ARBA" id="ARBA00022729"/>
    </source>
</evidence>
<protein>
    <submittedName>
        <fullName evidence="8">Uncharacterized protein</fullName>
        <ecNumber evidence="8">3.4.-.-</ecNumber>
    </submittedName>
</protein>
<evidence type="ECO:0000256" key="4">
    <source>
        <dbReference type="ARBA" id="ARBA00022801"/>
    </source>
</evidence>
<dbReference type="GO" id="GO:0070008">
    <property type="term" value="F:serine-type exopeptidase activity"/>
    <property type="evidence" value="ECO:0007669"/>
    <property type="project" value="InterPro"/>
</dbReference>
<dbReference type="AlphaFoldDB" id="A0A3G2SAA2"/>
<dbReference type="GO" id="GO:0008239">
    <property type="term" value="F:dipeptidyl-peptidase activity"/>
    <property type="evidence" value="ECO:0007669"/>
    <property type="project" value="TreeGrafter"/>
</dbReference>
<dbReference type="EC" id="3.4.-.-" evidence="8"/>
<dbReference type="EMBL" id="CP033150">
    <property type="protein sequence ID" value="AYO42997.1"/>
    <property type="molecule type" value="Genomic_DNA"/>
</dbReference>
<evidence type="ECO:0000256" key="2">
    <source>
        <dbReference type="ARBA" id="ARBA00022670"/>
    </source>
</evidence>
<dbReference type="GO" id="GO:0006508">
    <property type="term" value="P:proteolysis"/>
    <property type="evidence" value="ECO:0007669"/>
    <property type="project" value="UniProtKB-KW"/>
</dbReference>
<gene>
    <name evidence="8" type="ORF">DNF11_2047</name>
</gene>
<evidence type="ECO:0000256" key="6">
    <source>
        <dbReference type="ARBA" id="ARBA00047591"/>
    </source>
</evidence>
<dbReference type="GO" id="GO:0120516">
    <property type="term" value="F:diacylglycerol lipase activity"/>
    <property type="evidence" value="ECO:0007669"/>
    <property type="project" value="RHEA"/>
</dbReference>
<comment type="similarity">
    <text evidence="1">Belongs to the peptidase S28 family.</text>
</comment>
<name>A0A3G2SAA2_MALR7</name>
<reference evidence="8 9" key="1">
    <citation type="submission" date="2018-10" db="EMBL/GenBank/DDBJ databases">
        <title>Complete genome sequence of Malassezia restricta CBS 7877.</title>
        <authorList>
            <person name="Morand S.C."/>
            <person name="Bertignac M."/>
            <person name="Iltis A."/>
            <person name="Kolder I."/>
            <person name="Pirovano W."/>
            <person name="Jourdain R."/>
            <person name="Clavaud C."/>
        </authorList>
    </citation>
    <scope>NUCLEOTIDE SEQUENCE [LARGE SCALE GENOMIC DNA]</scope>
    <source>
        <strain evidence="8 9">CBS 7877</strain>
    </source>
</reference>
<evidence type="ECO:0000256" key="5">
    <source>
        <dbReference type="ARBA" id="ARBA00023180"/>
    </source>
</evidence>
<keyword evidence="4 8" id="KW-0378">Hydrolase</keyword>